<sequence>MSTFAIDGTVRHVLEPAGTELADRLEPSGRDTVLNPGSTWIILAPYISRDAAPLTKIVNALIQKTGWSQRRLAQIVGTTHPTIGSITRGREPERVPGLPEALTKTADVVSRMSDLVGGDQRRLNLVLTAVGNTGETPLRLLSAGKYGQALLLVMDSVAGATDAQSGQLLKPTQLRDPSKDVISLLDDDDD</sequence>
<evidence type="ECO:0008006" key="3">
    <source>
        <dbReference type="Google" id="ProtNLM"/>
    </source>
</evidence>
<organism evidence="1 2">
    <name type="scientific">Paractinoplanes ovalisporus</name>
    <dbReference type="NCBI Taxonomy" id="2810368"/>
    <lineage>
        <taxon>Bacteria</taxon>
        <taxon>Bacillati</taxon>
        <taxon>Actinomycetota</taxon>
        <taxon>Actinomycetes</taxon>
        <taxon>Micromonosporales</taxon>
        <taxon>Micromonosporaceae</taxon>
        <taxon>Paractinoplanes</taxon>
    </lineage>
</organism>
<comment type="caution">
    <text evidence="1">The sequence shown here is derived from an EMBL/GenBank/DDBJ whole genome shotgun (WGS) entry which is preliminary data.</text>
</comment>
<accession>A0ABS2A5D7</accession>
<dbReference type="EMBL" id="JAENHP010000001">
    <property type="protein sequence ID" value="MBM2615039.1"/>
    <property type="molecule type" value="Genomic_DNA"/>
</dbReference>
<dbReference type="Proteomes" id="UP000632138">
    <property type="component" value="Unassembled WGS sequence"/>
</dbReference>
<dbReference type="InterPro" id="IPR010982">
    <property type="entry name" value="Lambda_DNA-bd_dom_sf"/>
</dbReference>
<gene>
    <name evidence="1" type="ORF">JIG36_05630</name>
</gene>
<proteinExistence type="predicted"/>
<dbReference type="RefSeq" id="WP_203374877.1">
    <property type="nucleotide sequence ID" value="NZ_JAENHP010000001.1"/>
</dbReference>
<keyword evidence="2" id="KW-1185">Reference proteome</keyword>
<dbReference type="SUPFAM" id="SSF47413">
    <property type="entry name" value="lambda repressor-like DNA-binding domains"/>
    <property type="match status" value="1"/>
</dbReference>
<reference evidence="1 2" key="1">
    <citation type="submission" date="2021-01" db="EMBL/GenBank/DDBJ databases">
        <title>Actinoplanes sp. nov. LDG1-06 isolated from lichen.</title>
        <authorList>
            <person name="Saeng-In P."/>
            <person name="Phongsopitanun W."/>
            <person name="Kanchanasin P."/>
            <person name="Yuki M."/>
            <person name="Kudo T."/>
            <person name="Ohkuma M."/>
            <person name="Tanasupawat S."/>
        </authorList>
    </citation>
    <scope>NUCLEOTIDE SEQUENCE [LARGE SCALE GENOMIC DNA]</scope>
    <source>
        <strain evidence="1 2">LDG1-06</strain>
    </source>
</reference>
<name>A0ABS2A5D7_9ACTN</name>
<evidence type="ECO:0000313" key="2">
    <source>
        <dbReference type="Proteomes" id="UP000632138"/>
    </source>
</evidence>
<protein>
    <recommendedName>
        <fullName evidence="3">XRE family transcriptional regulator</fullName>
    </recommendedName>
</protein>
<evidence type="ECO:0000313" key="1">
    <source>
        <dbReference type="EMBL" id="MBM2615039.1"/>
    </source>
</evidence>